<proteinExistence type="predicted"/>
<evidence type="ECO:0000313" key="1">
    <source>
        <dbReference type="EMBL" id="KAK7477423.1"/>
    </source>
</evidence>
<accession>A0ABD0JRD2</accession>
<organism evidence="1 2">
    <name type="scientific">Batillaria attramentaria</name>
    <dbReference type="NCBI Taxonomy" id="370345"/>
    <lineage>
        <taxon>Eukaryota</taxon>
        <taxon>Metazoa</taxon>
        <taxon>Spiralia</taxon>
        <taxon>Lophotrochozoa</taxon>
        <taxon>Mollusca</taxon>
        <taxon>Gastropoda</taxon>
        <taxon>Caenogastropoda</taxon>
        <taxon>Sorbeoconcha</taxon>
        <taxon>Cerithioidea</taxon>
        <taxon>Batillariidae</taxon>
        <taxon>Batillaria</taxon>
    </lineage>
</organism>
<gene>
    <name evidence="1" type="ORF">BaRGS_00031325</name>
</gene>
<dbReference type="AlphaFoldDB" id="A0ABD0JRD2"/>
<feature type="non-terminal residue" evidence="1">
    <location>
        <position position="1"/>
    </location>
</feature>
<keyword evidence="2" id="KW-1185">Reference proteome</keyword>
<comment type="caution">
    <text evidence="1">The sequence shown here is derived from an EMBL/GenBank/DDBJ whole genome shotgun (WGS) entry which is preliminary data.</text>
</comment>
<dbReference type="Proteomes" id="UP001519460">
    <property type="component" value="Unassembled WGS sequence"/>
</dbReference>
<reference evidence="1 2" key="1">
    <citation type="journal article" date="2023" name="Sci. Data">
        <title>Genome assembly of the Korean intertidal mud-creeper Batillaria attramentaria.</title>
        <authorList>
            <person name="Patra A.K."/>
            <person name="Ho P.T."/>
            <person name="Jun S."/>
            <person name="Lee S.J."/>
            <person name="Kim Y."/>
            <person name="Won Y.J."/>
        </authorList>
    </citation>
    <scope>NUCLEOTIDE SEQUENCE [LARGE SCALE GENOMIC DNA]</scope>
    <source>
        <strain evidence="1">Wonlab-2016</strain>
    </source>
</reference>
<protein>
    <submittedName>
        <fullName evidence="1">Uncharacterized protein</fullName>
    </submittedName>
</protein>
<sequence>CHRDCCRKGIMQYARRNARETDSRVVHLSNNSKLGGFKGNIAAEDENAIELTAKRQTTANELILL</sequence>
<evidence type="ECO:0000313" key="2">
    <source>
        <dbReference type="Proteomes" id="UP001519460"/>
    </source>
</evidence>
<name>A0ABD0JRD2_9CAEN</name>
<dbReference type="EMBL" id="JACVVK020000350">
    <property type="protein sequence ID" value="KAK7477423.1"/>
    <property type="molecule type" value="Genomic_DNA"/>
</dbReference>